<reference evidence="5 6" key="1">
    <citation type="submission" date="2019-02" db="EMBL/GenBank/DDBJ databases">
        <title>Genomic Encyclopedia of Type Strains, Phase IV (KMG-IV): sequencing the most valuable type-strain genomes for metagenomic binning, comparative biology and taxonomic classification.</title>
        <authorList>
            <person name="Goeker M."/>
        </authorList>
    </citation>
    <scope>NUCLEOTIDE SEQUENCE [LARGE SCALE GENOMIC DNA]</scope>
    <source>
        <strain evidence="5 6">DSM 17196</strain>
    </source>
</reference>
<keyword evidence="6" id="KW-1185">Reference proteome</keyword>
<keyword evidence="1" id="KW-0732">Signal</keyword>
<dbReference type="Gene3D" id="2.60.40.10">
    <property type="entry name" value="Immunoglobulins"/>
    <property type="match status" value="3"/>
</dbReference>
<dbReference type="InterPro" id="IPR028974">
    <property type="entry name" value="TSP_type-3_rpt"/>
</dbReference>
<dbReference type="PANTHER" id="PTHR10199">
    <property type="entry name" value="THROMBOSPONDIN"/>
    <property type="match status" value="1"/>
</dbReference>
<accession>A0A4Q7NTT1</accession>
<organism evidence="5 6">
    <name type="scientific">Aquimarina brevivitae</name>
    <dbReference type="NCBI Taxonomy" id="323412"/>
    <lineage>
        <taxon>Bacteria</taxon>
        <taxon>Pseudomonadati</taxon>
        <taxon>Bacteroidota</taxon>
        <taxon>Flavobacteriia</taxon>
        <taxon>Flavobacteriales</taxon>
        <taxon>Flavobacteriaceae</taxon>
        <taxon>Aquimarina</taxon>
    </lineage>
</organism>
<dbReference type="PROSITE" id="PS50268">
    <property type="entry name" value="CADHERIN_2"/>
    <property type="match status" value="2"/>
</dbReference>
<feature type="domain" description="Cadherin" evidence="4">
    <location>
        <begin position="753"/>
        <end position="851"/>
    </location>
</feature>
<dbReference type="RefSeq" id="WP_130287891.1">
    <property type="nucleotide sequence ID" value="NZ_SGXE01000007.1"/>
</dbReference>
<evidence type="ECO:0000256" key="1">
    <source>
        <dbReference type="ARBA" id="ARBA00022729"/>
    </source>
</evidence>
<feature type="region of interest" description="Disordered" evidence="3">
    <location>
        <begin position="1085"/>
        <end position="1112"/>
    </location>
</feature>
<name>A0A4Q7NTT1_9FLAO</name>
<keyword evidence="2" id="KW-0106">Calcium</keyword>
<comment type="caution">
    <text evidence="5">The sequence shown here is derived from an EMBL/GenBank/DDBJ whole genome shotgun (WGS) entry which is preliminary data.</text>
</comment>
<proteinExistence type="predicted"/>
<evidence type="ECO:0000256" key="2">
    <source>
        <dbReference type="ARBA" id="ARBA00022837"/>
    </source>
</evidence>
<dbReference type="InterPro" id="IPR003367">
    <property type="entry name" value="Thrombospondin_3-like_rpt"/>
</dbReference>
<evidence type="ECO:0000313" key="6">
    <source>
        <dbReference type="Proteomes" id="UP000292262"/>
    </source>
</evidence>
<dbReference type="SUPFAM" id="SSF103647">
    <property type="entry name" value="TSP type-3 repeat"/>
    <property type="match status" value="1"/>
</dbReference>
<dbReference type="NCBIfam" id="TIGR04131">
    <property type="entry name" value="Bac_Flav_CTERM"/>
    <property type="match status" value="1"/>
</dbReference>
<dbReference type="NCBIfam" id="TIGR01965">
    <property type="entry name" value="VCBS_repeat"/>
    <property type="match status" value="4"/>
</dbReference>
<dbReference type="Proteomes" id="UP000292262">
    <property type="component" value="Unassembled WGS sequence"/>
</dbReference>
<dbReference type="Gene3D" id="4.10.1080.10">
    <property type="entry name" value="TSP type-3 repeat"/>
    <property type="match status" value="1"/>
</dbReference>
<dbReference type="InterPro" id="IPR026341">
    <property type="entry name" value="T9SS_type_B"/>
</dbReference>
<protein>
    <submittedName>
        <fullName evidence="5">Gliding motility-associated-like protein</fullName>
    </submittedName>
</protein>
<dbReference type="SUPFAM" id="SSF49313">
    <property type="entry name" value="Cadherin-like"/>
    <property type="match status" value="2"/>
</dbReference>
<feature type="compositionally biased region" description="Polar residues" evidence="3">
    <location>
        <begin position="1097"/>
        <end position="1106"/>
    </location>
</feature>
<dbReference type="InterPro" id="IPR015919">
    <property type="entry name" value="Cadherin-like_sf"/>
</dbReference>
<dbReference type="GO" id="GO:0016020">
    <property type="term" value="C:membrane"/>
    <property type="evidence" value="ECO:0007669"/>
    <property type="project" value="InterPro"/>
</dbReference>
<feature type="domain" description="Cadherin" evidence="4">
    <location>
        <begin position="862"/>
        <end position="958"/>
    </location>
</feature>
<dbReference type="Pfam" id="PF02412">
    <property type="entry name" value="TSP_3"/>
    <property type="match status" value="1"/>
</dbReference>
<dbReference type="CDD" id="cd11304">
    <property type="entry name" value="Cadherin_repeat"/>
    <property type="match status" value="2"/>
</dbReference>
<dbReference type="EMBL" id="SGXE01000007">
    <property type="protein sequence ID" value="RZS90596.1"/>
    <property type="molecule type" value="Genomic_DNA"/>
</dbReference>
<dbReference type="InterPro" id="IPR002126">
    <property type="entry name" value="Cadherin-like_dom"/>
</dbReference>
<dbReference type="GO" id="GO:0005509">
    <property type="term" value="F:calcium ion binding"/>
    <property type="evidence" value="ECO:0007669"/>
    <property type="project" value="InterPro"/>
</dbReference>
<sequence>MVKNYSLVLVLLTFLSGLTLSYSQITGPETINFDTADNTNLGPVAIDGEGGSTDITGVQIDIIAINASGIATNADLFYNTSGIPGFEEGLSITTDPISTAWRGVSITSNDGTEFDFQGFDAAEFSFGADLNVNVEGFKDGASTGSVTLTLLAGNVNAYSPSDFPNSVFGDVDEVRIITDTDYFGTFDTFQFDIVSGGGGNSAPVVTAPSPPSVLEDVNTTLADNIQVSDVDPGDTQTVTILVTGGAVTLGTTGITFGGGGNGSSNFTAQGSLTDINFALDAAIFSPISDFNGNNAGSIAITSNDGTVDSNTATVMFDIIAVNDAPSFTIGADQFVDENAGAQTVNGWATAISAGPSNENSQTLTFNVSNDNNAIFSVQPAVDASGILTYTPSADGVATVTLNLSDNGGTANGGIDTSANQTFTITVNAVNTPATIGGVTSGAVTEDTGAVINEALTISDPDTGEDNFNTTPVINALYGTFIIDATGNWSYDLDDTNSTVNALSEGAPLQDVITVASTDGTQQQITINITGANDAALIAGVTSGATTEDSGAVINDALTITDPDTGEDNFNTTPVINAVYGTFSIDASGNWSYDLDDTNSTVNALPLGASLQDVITVASTDDTQQQITINITGANDAAVIGGVSSGTVTEDSGAVINEALTITDPDTGEDNFSTTPVVNATYGTFSIDPLGNWSYDLDDTNASVDALNDGDTLEDVITIESDDGTQRQITVNINGTTDGNTPPTILPELGLTIVEESLSVGDVVGIFSANDPDASDTITFSITTGNEDSYFTIDNNGNVTLTSTGVSAINSDVGVDLLSLVIGAIAFDGTDSSSEAQVTVTINRVSDNPPSIDTAAGSAITEEAISVGEIVATFMASDLDDQDLLSYDISSGNADGYFVIDDNGNVTLTSAGVAAINSDVGVDLTSLNVGVTASDGPNSSTQAQVTITINRINDNPNVFNGDIVGEVVENSTTPITGQLSISDLDDQDNPTINTTPVSGASYGTFSINASGSWSYTLDNSNTTVNELDPGESLQDVITIVSGDGTEQQITITITGASDCPPGVEYDPDDLDGDGFVCDAFPFDASEWEDTDGDGIGDNSDNCPSTANADQADADGDGIGDLCDNCRDTANRDQADENNDGVGDACEQVEITVPTAYTPNGDGVNDAWIIPGINNVANNKVTIFNRYGTVVFEQENYDNTWSGTGSGGANLPDGAYYYVIEIPNKNARKGYLMILR</sequence>
<evidence type="ECO:0000313" key="5">
    <source>
        <dbReference type="EMBL" id="RZS90596.1"/>
    </source>
</evidence>
<dbReference type="SMART" id="SM00112">
    <property type="entry name" value="CA"/>
    <property type="match status" value="2"/>
</dbReference>
<dbReference type="OrthoDB" id="1081439at2"/>
<dbReference type="InterPro" id="IPR013783">
    <property type="entry name" value="Ig-like_fold"/>
</dbReference>
<gene>
    <name evidence="5" type="ORF">EV197_3391</name>
</gene>
<dbReference type="InterPro" id="IPR040853">
    <property type="entry name" value="RapA2_cadherin-like"/>
</dbReference>
<dbReference type="Pfam" id="PF17803">
    <property type="entry name" value="Cadherin_4"/>
    <property type="match status" value="4"/>
</dbReference>
<dbReference type="AlphaFoldDB" id="A0A4Q7NTT1"/>
<dbReference type="Pfam" id="PF13585">
    <property type="entry name" value="CHU_C"/>
    <property type="match status" value="1"/>
</dbReference>
<dbReference type="GO" id="GO:0007156">
    <property type="term" value="P:homophilic cell adhesion via plasma membrane adhesion molecules"/>
    <property type="evidence" value="ECO:0007669"/>
    <property type="project" value="InterPro"/>
</dbReference>
<evidence type="ECO:0000256" key="3">
    <source>
        <dbReference type="SAM" id="MobiDB-lite"/>
    </source>
</evidence>
<dbReference type="InterPro" id="IPR010221">
    <property type="entry name" value="VCBS_dom"/>
</dbReference>
<evidence type="ECO:0000259" key="4">
    <source>
        <dbReference type="PROSITE" id="PS50268"/>
    </source>
</evidence>
<dbReference type="Gene3D" id="2.60.40.60">
    <property type="entry name" value="Cadherins"/>
    <property type="match status" value="2"/>
</dbReference>